<gene>
    <name evidence="9" type="ORF">IKC_05708</name>
</gene>
<keyword evidence="5 7" id="KW-1133">Transmembrane helix</keyword>
<keyword evidence="6 7" id="KW-0472">Membrane</keyword>
<evidence type="ECO:0000256" key="7">
    <source>
        <dbReference type="SAM" id="Phobius"/>
    </source>
</evidence>
<dbReference type="GO" id="GO:0004713">
    <property type="term" value="F:protein tyrosine kinase activity"/>
    <property type="evidence" value="ECO:0007669"/>
    <property type="project" value="TreeGrafter"/>
</dbReference>
<dbReference type="InterPro" id="IPR050445">
    <property type="entry name" value="Bact_polysacc_biosynth/exp"/>
</dbReference>
<evidence type="ECO:0000313" key="10">
    <source>
        <dbReference type="Proteomes" id="UP000014028"/>
    </source>
</evidence>
<dbReference type="PANTHER" id="PTHR32309:SF13">
    <property type="entry name" value="FERRIC ENTEROBACTIN TRANSPORT PROTEIN FEPE"/>
    <property type="match status" value="1"/>
</dbReference>
<feature type="domain" description="Polysaccharide chain length determinant N-terminal" evidence="8">
    <location>
        <begin position="4"/>
        <end position="94"/>
    </location>
</feature>
<organism evidence="9 10">
    <name type="scientific">Bacillus cereus VD184</name>
    <dbReference type="NCBI Taxonomy" id="1053242"/>
    <lineage>
        <taxon>Bacteria</taxon>
        <taxon>Bacillati</taxon>
        <taxon>Bacillota</taxon>
        <taxon>Bacilli</taxon>
        <taxon>Bacillales</taxon>
        <taxon>Bacillaceae</taxon>
        <taxon>Bacillus</taxon>
        <taxon>Bacillus cereus group</taxon>
    </lineage>
</organism>
<accession>A0A9W5VS84</accession>
<comment type="subcellular location">
    <subcellularLocation>
        <location evidence="1">Cell membrane</location>
        <topology evidence="1">Multi-pass membrane protein</topology>
    </subcellularLocation>
</comment>
<dbReference type="PROSITE" id="PS51257">
    <property type="entry name" value="PROKAR_LIPOPROTEIN"/>
    <property type="match status" value="1"/>
</dbReference>
<keyword evidence="3" id="KW-1003">Cell membrane</keyword>
<evidence type="ECO:0000256" key="5">
    <source>
        <dbReference type="ARBA" id="ARBA00022989"/>
    </source>
</evidence>
<sequence>MERTIDIKDLFKVVKKRFILIMTITLGCTLMGVAVNFYLITPIYESSAQILVNQKNTNENNIQLTELQTNIQLTNTYKTIIKSPVILERVHQKLSLQMSTQTLSNKISIENEKSSQIISIKVQDKNAVLASDIANTVAVVFKDEIPSIMNIDNVTILANAENSAGQKPIKPKPLFNTLLTCMGGLFISILMAFGLSYLDNTVKKEEDIEKILELPVIGIVSPMKKI</sequence>
<name>A0A9W5VS84_BACCE</name>
<evidence type="ECO:0000313" key="9">
    <source>
        <dbReference type="EMBL" id="EOQ11109.1"/>
    </source>
</evidence>
<comment type="similarity">
    <text evidence="2">Belongs to the CpsC/CapA family.</text>
</comment>
<evidence type="ECO:0000256" key="6">
    <source>
        <dbReference type="ARBA" id="ARBA00023136"/>
    </source>
</evidence>
<dbReference type="Proteomes" id="UP000014028">
    <property type="component" value="Unassembled WGS sequence"/>
</dbReference>
<comment type="caution">
    <text evidence="9">The sequence shown here is derived from an EMBL/GenBank/DDBJ whole genome shotgun (WGS) entry which is preliminary data.</text>
</comment>
<feature type="transmembrane region" description="Helical" evidence="7">
    <location>
        <begin position="18"/>
        <end position="40"/>
    </location>
</feature>
<evidence type="ECO:0000256" key="3">
    <source>
        <dbReference type="ARBA" id="ARBA00022475"/>
    </source>
</evidence>
<keyword evidence="4 7" id="KW-0812">Transmembrane</keyword>
<dbReference type="AlphaFoldDB" id="A0A9W5VS84"/>
<proteinExistence type="inferred from homology"/>
<protein>
    <recommendedName>
        <fullName evidence="8">Polysaccharide chain length determinant N-terminal domain-containing protein</fullName>
    </recommendedName>
</protein>
<dbReference type="GO" id="GO:0005886">
    <property type="term" value="C:plasma membrane"/>
    <property type="evidence" value="ECO:0007669"/>
    <property type="project" value="UniProtKB-SubCell"/>
</dbReference>
<evidence type="ECO:0000256" key="2">
    <source>
        <dbReference type="ARBA" id="ARBA00006683"/>
    </source>
</evidence>
<dbReference type="InterPro" id="IPR003856">
    <property type="entry name" value="LPS_length_determ_N"/>
</dbReference>
<evidence type="ECO:0000256" key="4">
    <source>
        <dbReference type="ARBA" id="ARBA00022692"/>
    </source>
</evidence>
<dbReference type="RefSeq" id="WP_016122908.1">
    <property type="nucleotide sequence ID" value="NZ_KB976831.1"/>
</dbReference>
<dbReference type="PANTHER" id="PTHR32309">
    <property type="entry name" value="TYROSINE-PROTEIN KINASE"/>
    <property type="match status" value="1"/>
</dbReference>
<evidence type="ECO:0000259" key="8">
    <source>
        <dbReference type="Pfam" id="PF02706"/>
    </source>
</evidence>
<feature type="transmembrane region" description="Helical" evidence="7">
    <location>
        <begin position="174"/>
        <end position="198"/>
    </location>
</feature>
<dbReference type="EMBL" id="AHFK01000046">
    <property type="protein sequence ID" value="EOQ11109.1"/>
    <property type="molecule type" value="Genomic_DNA"/>
</dbReference>
<dbReference type="Pfam" id="PF02706">
    <property type="entry name" value="Wzz"/>
    <property type="match status" value="1"/>
</dbReference>
<reference evidence="9 10" key="1">
    <citation type="submission" date="2012-12" db="EMBL/GenBank/DDBJ databases">
        <title>The Genome Sequence of Bacillus cereus VD184.</title>
        <authorList>
            <consortium name="The Broad Institute Genome Sequencing Platform"/>
            <consortium name="The Broad Institute Genome Sequencing Center for Infectious Disease"/>
            <person name="Feldgarden M."/>
            <person name="Van der Auwera G.A."/>
            <person name="Mahillon J."/>
            <person name="Duprez V."/>
            <person name="Timmery S."/>
            <person name="Mattelet C."/>
            <person name="Dierick K."/>
            <person name="Sun M."/>
            <person name="Yu Z."/>
            <person name="Zhu L."/>
            <person name="Hu X."/>
            <person name="Shank E.B."/>
            <person name="Swiecicka I."/>
            <person name="Hansen B.M."/>
            <person name="Andrup L."/>
            <person name="Walker B."/>
            <person name="Young S.K."/>
            <person name="Zeng Q."/>
            <person name="Gargeya S."/>
            <person name="Fitzgerald M."/>
            <person name="Haas B."/>
            <person name="Abouelleil A."/>
            <person name="Alvarado L."/>
            <person name="Arachchi H.M."/>
            <person name="Berlin A.M."/>
            <person name="Chapman S.B."/>
            <person name="Dewar J."/>
            <person name="Goldberg J."/>
            <person name="Griggs A."/>
            <person name="Gujja S."/>
            <person name="Hansen M."/>
            <person name="Howarth C."/>
            <person name="Imamovic A."/>
            <person name="Larimer J."/>
            <person name="McCowan C."/>
            <person name="Murphy C."/>
            <person name="Neiman D."/>
            <person name="Pearson M."/>
            <person name="Priest M."/>
            <person name="Roberts A."/>
            <person name="Saif S."/>
            <person name="Shea T."/>
            <person name="Sisk P."/>
            <person name="Sykes S."/>
            <person name="Wortman J."/>
            <person name="Nusbaum C."/>
            <person name="Birren B."/>
        </authorList>
    </citation>
    <scope>NUCLEOTIDE SEQUENCE [LARGE SCALE GENOMIC DNA]</scope>
    <source>
        <strain evidence="9 10">VD184</strain>
    </source>
</reference>
<evidence type="ECO:0000256" key="1">
    <source>
        <dbReference type="ARBA" id="ARBA00004651"/>
    </source>
</evidence>